<dbReference type="AlphaFoldDB" id="A0A1J7J215"/>
<reference evidence="1 2" key="1">
    <citation type="submission" date="2016-10" db="EMBL/GenBank/DDBJ databases">
        <title>Draft genome sequence of Coniochaeta ligniaria NRRL30616, a lignocellulolytic fungus for bioabatement of inhibitors in plant biomass hydrolysates.</title>
        <authorList>
            <consortium name="DOE Joint Genome Institute"/>
            <person name="Jimenez D.J."/>
            <person name="Hector R.E."/>
            <person name="Riley R."/>
            <person name="Sun H."/>
            <person name="Grigoriev I.V."/>
            <person name="Van Elsas J.D."/>
            <person name="Nichols N.N."/>
        </authorList>
    </citation>
    <scope>NUCLEOTIDE SEQUENCE [LARGE SCALE GENOMIC DNA]</scope>
    <source>
        <strain evidence="1 2">NRRL 30616</strain>
    </source>
</reference>
<evidence type="ECO:0000313" key="1">
    <source>
        <dbReference type="EMBL" id="OIW34111.1"/>
    </source>
</evidence>
<dbReference type="EMBL" id="KV875094">
    <property type="protein sequence ID" value="OIW34111.1"/>
    <property type="molecule type" value="Genomic_DNA"/>
</dbReference>
<sequence>CGHITMTRIYHVGFRCERCNRHGPFGWLYRCTEHRELILDDMNRRGFEVAFDKIGADFAEQMSLGKWGPDKRHDKYSVLREMTQEQMQSYTPDQIATLLAQRENVPPFRSFSGYSGRNLFDTMPDEDPTETPWVPVMQYECQYKACHHCYRRAAEKSWLSLDGIVNGDIPPTAAGAYSFHYMQQRPICDASVVSNLGYRAVPLV</sequence>
<dbReference type="STRING" id="1408157.A0A1J7J215"/>
<dbReference type="OrthoDB" id="4776522at2759"/>
<dbReference type="Proteomes" id="UP000182658">
    <property type="component" value="Unassembled WGS sequence"/>
</dbReference>
<feature type="non-terminal residue" evidence="1">
    <location>
        <position position="204"/>
    </location>
</feature>
<protein>
    <submittedName>
        <fullName evidence="1">Uncharacterized protein</fullName>
    </submittedName>
</protein>
<gene>
    <name evidence="1" type="ORF">CONLIGDRAFT_557246</name>
</gene>
<dbReference type="InParanoid" id="A0A1J7J215"/>
<name>A0A1J7J215_9PEZI</name>
<feature type="non-terminal residue" evidence="1">
    <location>
        <position position="1"/>
    </location>
</feature>
<accession>A0A1J7J215</accession>
<evidence type="ECO:0000313" key="2">
    <source>
        <dbReference type="Proteomes" id="UP000182658"/>
    </source>
</evidence>
<organism evidence="1 2">
    <name type="scientific">Coniochaeta ligniaria NRRL 30616</name>
    <dbReference type="NCBI Taxonomy" id="1408157"/>
    <lineage>
        <taxon>Eukaryota</taxon>
        <taxon>Fungi</taxon>
        <taxon>Dikarya</taxon>
        <taxon>Ascomycota</taxon>
        <taxon>Pezizomycotina</taxon>
        <taxon>Sordariomycetes</taxon>
        <taxon>Sordariomycetidae</taxon>
        <taxon>Coniochaetales</taxon>
        <taxon>Coniochaetaceae</taxon>
        <taxon>Coniochaeta</taxon>
    </lineage>
</organism>
<proteinExistence type="predicted"/>
<keyword evidence="2" id="KW-1185">Reference proteome</keyword>